<evidence type="ECO:0000259" key="2">
    <source>
        <dbReference type="Pfam" id="PF02517"/>
    </source>
</evidence>
<feature type="transmembrane region" description="Helical" evidence="1">
    <location>
        <begin position="142"/>
        <end position="162"/>
    </location>
</feature>
<feature type="transmembrane region" description="Helical" evidence="1">
    <location>
        <begin position="253"/>
        <end position="272"/>
    </location>
</feature>
<accession>A0ABV8V979</accession>
<sequence>MYKSMKYYQTLQQLSPLQKGFFIVFLGLSLQYSLNALAYFGALPDIGEKSLNSLVKNSTYWIPVCMALFGSFLFKGKEGVVGLFRPYATVPLNPIWWLTAIFILTPVVYASVLLNDLLYGNPFNLYAITPPTSAELIHWTPMFIQVAVSDELFWIGFLYPLLLQAGYSSLKASLVIGVLWGVDYIPFMFTGFFVSPGLNGASILLGFFSLAPMYIWLYEKTKSALIPITFNVSMQYTFSAIPTLPHVTGDNSAVSMANLLCFIVGMALWYFYPCYKAEAKPQTALSERNLIQEES</sequence>
<dbReference type="Pfam" id="PF02517">
    <property type="entry name" value="Rce1-like"/>
    <property type="match status" value="1"/>
</dbReference>
<dbReference type="InterPro" id="IPR003675">
    <property type="entry name" value="Rce1/LyrA-like_dom"/>
</dbReference>
<feature type="transmembrane region" description="Helical" evidence="1">
    <location>
        <begin position="174"/>
        <end position="194"/>
    </location>
</feature>
<feature type="transmembrane region" description="Helical" evidence="1">
    <location>
        <begin position="224"/>
        <end position="241"/>
    </location>
</feature>
<proteinExistence type="predicted"/>
<keyword evidence="1" id="KW-1133">Transmembrane helix</keyword>
<dbReference type="Proteomes" id="UP001595840">
    <property type="component" value="Unassembled WGS sequence"/>
</dbReference>
<comment type="caution">
    <text evidence="3">The sequence shown here is derived from an EMBL/GenBank/DDBJ whole genome shotgun (WGS) entry which is preliminary data.</text>
</comment>
<feature type="transmembrane region" description="Helical" evidence="1">
    <location>
        <begin position="200"/>
        <end position="217"/>
    </location>
</feature>
<feature type="transmembrane region" description="Helical" evidence="1">
    <location>
        <begin position="95"/>
        <end position="114"/>
    </location>
</feature>
<keyword evidence="1" id="KW-0812">Transmembrane</keyword>
<feature type="transmembrane region" description="Helical" evidence="1">
    <location>
        <begin position="21"/>
        <end position="42"/>
    </location>
</feature>
<feature type="domain" description="CAAX prenyl protease 2/Lysostaphin resistance protein A-like" evidence="2">
    <location>
        <begin position="135"/>
        <end position="230"/>
    </location>
</feature>
<gene>
    <name evidence="3" type="ORF">ACFOX3_19140</name>
</gene>
<name>A0ABV8V979_9GAMM</name>
<reference evidence="4" key="1">
    <citation type="journal article" date="2019" name="Int. J. Syst. Evol. Microbiol.">
        <title>The Global Catalogue of Microorganisms (GCM) 10K type strain sequencing project: providing services to taxonomists for standard genome sequencing and annotation.</title>
        <authorList>
            <consortium name="The Broad Institute Genomics Platform"/>
            <consortium name="The Broad Institute Genome Sequencing Center for Infectious Disease"/>
            <person name="Wu L."/>
            <person name="Ma J."/>
        </authorList>
    </citation>
    <scope>NUCLEOTIDE SEQUENCE [LARGE SCALE GENOMIC DNA]</scope>
    <source>
        <strain evidence="4">CECT 8570</strain>
    </source>
</reference>
<dbReference type="RefSeq" id="WP_290260778.1">
    <property type="nucleotide sequence ID" value="NZ_JAUFQG010000004.1"/>
</dbReference>
<evidence type="ECO:0000313" key="4">
    <source>
        <dbReference type="Proteomes" id="UP001595840"/>
    </source>
</evidence>
<dbReference type="EMBL" id="JBHSCX010000025">
    <property type="protein sequence ID" value="MFC4364432.1"/>
    <property type="molecule type" value="Genomic_DNA"/>
</dbReference>
<evidence type="ECO:0000256" key="1">
    <source>
        <dbReference type="SAM" id="Phobius"/>
    </source>
</evidence>
<organism evidence="3 4">
    <name type="scientific">Simiduia curdlanivorans</name>
    <dbReference type="NCBI Taxonomy" id="1492769"/>
    <lineage>
        <taxon>Bacteria</taxon>
        <taxon>Pseudomonadati</taxon>
        <taxon>Pseudomonadota</taxon>
        <taxon>Gammaproteobacteria</taxon>
        <taxon>Cellvibrionales</taxon>
        <taxon>Cellvibrionaceae</taxon>
        <taxon>Simiduia</taxon>
    </lineage>
</organism>
<feature type="transmembrane region" description="Helical" evidence="1">
    <location>
        <begin position="54"/>
        <end position="74"/>
    </location>
</feature>
<keyword evidence="4" id="KW-1185">Reference proteome</keyword>
<keyword evidence="1" id="KW-0472">Membrane</keyword>
<protein>
    <submittedName>
        <fullName evidence="3">Type II CAAX prenyl endopeptidase Rce1 family protein</fullName>
    </submittedName>
</protein>
<evidence type="ECO:0000313" key="3">
    <source>
        <dbReference type="EMBL" id="MFC4364432.1"/>
    </source>
</evidence>